<protein>
    <submittedName>
        <fullName evidence="1">Uncharacterized protein</fullName>
    </submittedName>
</protein>
<evidence type="ECO:0000313" key="1">
    <source>
        <dbReference type="EMBL" id="QIX02123.1"/>
    </source>
</evidence>
<name>A0A6H0Y545_9PEZI</name>
<dbReference type="Proteomes" id="UP000503462">
    <property type="component" value="Chromosome 5"/>
</dbReference>
<accession>A0A6H0Y545</accession>
<keyword evidence="2" id="KW-1185">Reference proteome</keyword>
<reference evidence="1 2" key="1">
    <citation type="journal article" date="2016" name="Sci. Rep.">
        <title>Peltaster fructicola genome reveals evolution from an invasive phytopathogen to an ectophytic parasite.</title>
        <authorList>
            <person name="Xu C."/>
            <person name="Chen H."/>
            <person name="Gleason M.L."/>
            <person name="Xu J.R."/>
            <person name="Liu H."/>
            <person name="Zhang R."/>
            <person name="Sun G."/>
        </authorList>
    </citation>
    <scope>NUCLEOTIDE SEQUENCE [LARGE SCALE GENOMIC DNA]</scope>
    <source>
        <strain evidence="1 2">LNHT1506</strain>
    </source>
</reference>
<dbReference type="AlphaFoldDB" id="A0A6H0Y545"/>
<gene>
    <name evidence="1" type="ORF">AMS68_007640</name>
</gene>
<dbReference type="EMBL" id="CP051143">
    <property type="protein sequence ID" value="QIX02123.1"/>
    <property type="molecule type" value="Genomic_DNA"/>
</dbReference>
<evidence type="ECO:0000313" key="2">
    <source>
        <dbReference type="Proteomes" id="UP000503462"/>
    </source>
</evidence>
<organism evidence="1 2">
    <name type="scientific">Peltaster fructicola</name>
    <dbReference type="NCBI Taxonomy" id="286661"/>
    <lineage>
        <taxon>Eukaryota</taxon>
        <taxon>Fungi</taxon>
        <taxon>Dikarya</taxon>
        <taxon>Ascomycota</taxon>
        <taxon>Pezizomycotina</taxon>
        <taxon>Dothideomycetes</taxon>
        <taxon>Dothideomycetes incertae sedis</taxon>
        <taxon>Peltaster</taxon>
    </lineage>
</organism>
<proteinExistence type="predicted"/>
<sequence>MAHRKAGVPDSFGSYNLDKAVLLRFLQEVFAQKKWQDEDFDVEPRGKNLWVFWVPELLTDKQRLELADRRAPSN</sequence>